<dbReference type="RefSeq" id="WP_010979287.1">
    <property type="nucleotide sequence ID" value="NZ_BAABQO010000005.1"/>
</dbReference>
<dbReference type="PIRSF" id="PIRSF024484">
    <property type="entry name" value="UCP024484"/>
    <property type="match status" value="1"/>
</dbReference>
<dbReference type="AlphaFoldDB" id="A0A832TN44"/>
<proteinExistence type="predicted"/>
<dbReference type="Pfam" id="PF01886">
    <property type="entry name" value="DUF61"/>
    <property type="match status" value="1"/>
</dbReference>
<sequence length="138" mass="15938">MIDKIFEIGLKNFLSFYPQDLVSIREALDGKLNIRLSDGYSHSLKKEEVEKISHYIPLYLWSLVRIPFVIIKTMEPGEYIVNGSEWEIKALSILLNKDVSKGLRTGDIEKLIKEYKSLIIITLSPINLANEDEENGYY</sequence>
<protein>
    <submittedName>
        <fullName evidence="1">DUF61 family protein</fullName>
    </submittedName>
</protein>
<dbReference type="GeneID" id="1459267"/>
<dbReference type="InterPro" id="IPR012357">
    <property type="entry name" value="UCP024484"/>
</dbReference>
<evidence type="ECO:0000313" key="2">
    <source>
        <dbReference type="Proteomes" id="UP000646844"/>
    </source>
</evidence>
<gene>
    <name evidence="1" type="ORF">HA332_02560</name>
</gene>
<dbReference type="InterPro" id="IPR002746">
    <property type="entry name" value="UPF0216"/>
</dbReference>
<dbReference type="OMA" id="LESNEYH"/>
<dbReference type="EMBL" id="DUJO01000012">
    <property type="protein sequence ID" value="HII73289.1"/>
    <property type="molecule type" value="Genomic_DNA"/>
</dbReference>
<evidence type="ECO:0000313" key="1">
    <source>
        <dbReference type="EMBL" id="HII73289.1"/>
    </source>
</evidence>
<name>A0A832TN44_9CREN</name>
<accession>A0A832TN44</accession>
<reference evidence="1" key="1">
    <citation type="journal article" date="2020" name="bioRxiv">
        <title>A rank-normalized archaeal taxonomy based on genome phylogeny resolves widespread incomplete and uneven classifications.</title>
        <authorList>
            <person name="Rinke C."/>
            <person name="Chuvochina M."/>
            <person name="Mussig A.J."/>
            <person name="Chaumeil P.-A."/>
            <person name="Waite D.W."/>
            <person name="Whitman W.B."/>
            <person name="Parks D.H."/>
            <person name="Hugenholtz P."/>
        </authorList>
    </citation>
    <scope>NUCLEOTIDE SEQUENCE</scope>
    <source>
        <strain evidence="1">UBA8838</strain>
    </source>
</reference>
<dbReference type="Proteomes" id="UP000646844">
    <property type="component" value="Unassembled WGS sequence"/>
</dbReference>
<organism evidence="1 2">
    <name type="scientific">Sulfurisphaera tokodaii</name>
    <dbReference type="NCBI Taxonomy" id="111955"/>
    <lineage>
        <taxon>Archaea</taxon>
        <taxon>Thermoproteota</taxon>
        <taxon>Thermoprotei</taxon>
        <taxon>Sulfolobales</taxon>
        <taxon>Sulfolobaceae</taxon>
        <taxon>Sulfurisphaera</taxon>
    </lineage>
</organism>
<comment type="caution">
    <text evidence="1">The sequence shown here is derived from an EMBL/GenBank/DDBJ whole genome shotgun (WGS) entry which is preliminary data.</text>
</comment>